<keyword evidence="3" id="KW-1185">Reference proteome</keyword>
<proteinExistence type="predicted"/>
<dbReference type="Proteomes" id="UP001145087">
    <property type="component" value="Unassembled WGS sequence"/>
</dbReference>
<keyword evidence="1" id="KW-0812">Transmembrane</keyword>
<feature type="transmembrane region" description="Helical" evidence="1">
    <location>
        <begin position="80"/>
        <end position="102"/>
    </location>
</feature>
<comment type="caution">
    <text evidence="2">The sequence shown here is derived from an EMBL/GenBank/DDBJ whole genome shotgun (WGS) entry which is preliminary data.</text>
</comment>
<dbReference type="RefSeq" id="WP_343334821.1">
    <property type="nucleotide sequence ID" value="NZ_JAPOHD010000058.1"/>
</dbReference>
<dbReference type="Pfam" id="PF14126">
    <property type="entry name" value="DUF4293"/>
    <property type="match status" value="1"/>
</dbReference>
<evidence type="ECO:0000256" key="1">
    <source>
        <dbReference type="SAM" id="Phobius"/>
    </source>
</evidence>
<gene>
    <name evidence="2" type="ORF">OU798_19250</name>
</gene>
<feature type="transmembrane region" description="Helical" evidence="1">
    <location>
        <begin position="50"/>
        <end position="73"/>
    </location>
</feature>
<dbReference type="InterPro" id="IPR025635">
    <property type="entry name" value="DUF4293"/>
</dbReference>
<accession>A0A9X3FG12</accession>
<name>A0A9X3FG12_9BACT</name>
<keyword evidence="1" id="KW-1133">Transmembrane helix</keyword>
<dbReference type="EMBL" id="JAPOHD010000058">
    <property type="protein sequence ID" value="MCY1722495.1"/>
    <property type="molecule type" value="Genomic_DNA"/>
</dbReference>
<sequence>MIQRIQTIFMLVAGLLIGSLCVQKFADIIVNDQLHIFNAFGIFKGEELLFSGLPFLIFIGIITVLHLVAIFLFKKRILQIRVLGFTILLLLGLFGMFFYFTYASFDDVTVAFKIPVALPIVAAILDWLAIRAIGKDEALVRSLDRIR</sequence>
<protein>
    <submittedName>
        <fullName evidence="2">DUF4293 domain-containing protein</fullName>
    </submittedName>
</protein>
<evidence type="ECO:0000313" key="2">
    <source>
        <dbReference type="EMBL" id="MCY1722495.1"/>
    </source>
</evidence>
<keyword evidence="1" id="KW-0472">Membrane</keyword>
<dbReference type="AlphaFoldDB" id="A0A9X3FG12"/>
<reference evidence="2" key="1">
    <citation type="submission" date="2022-11" db="EMBL/GenBank/DDBJ databases">
        <title>Marilongibacter aestuarii gen. nov., sp. nov., isolated from tidal flat sediment.</title>
        <authorList>
            <person name="Jiayan W."/>
        </authorList>
    </citation>
    <scope>NUCLEOTIDE SEQUENCE</scope>
    <source>
        <strain evidence="2">Z1-6</strain>
    </source>
</reference>
<evidence type="ECO:0000313" key="3">
    <source>
        <dbReference type="Proteomes" id="UP001145087"/>
    </source>
</evidence>
<organism evidence="2 3">
    <name type="scientific">Draconibacterium aestuarii</name>
    <dbReference type="NCBI Taxonomy" id="2998507"/>
    <lineage>
        <taxon>Bacteria</taxon>
        <taxon>Pseudomonadati</taxon>
        <taxon>Bacteroidota</taxon>
        <taxon>Bacteroidia</taxon>
        <taxon>Marinilabiliales</taxon>
        <taxon>Prolixibacteraceae</taxon>
        <taxon>Draconibacterium</taxon>
    </lineage>
</organism>
<feature type="transmembrane region" description="Helical" evidence="1">
    <location>
        <begin position="114"/>
        <end position="133"/>
    </location>
</feature>